<keyword evidence="2" id="KW-0472">Membrane</keyword>
<evidence type="ECO:0000259" key="3">
    <source>
        <dbReference type="Pfam" id="PF03816"/>
    </source>
</evidence>
<evidence type="ECO:0000256" key="2">
    <source>
        <dbReference type="SAM" id="Phobius"/>
    </source>
</evidence>
<keyword evidence="5" id="KW-1185">Reference proteome</keyword>
<evidence type="ECO:0000313" key="5">
    <source>
        <dbReference type="Proteomes" id="UP000654670"/>
    </source>
</evidence>
<comment type="caution">
    <text evidence="4">The sequence shown here is derived from an EMBL/GenBank/DDBJ whole genome shotgun (WGS) entry which is preliminary data.</text>
</comment>
<organism evidence="4 5">
    <name type="scientific">Sporolactobacillus putidus</name>
    <dbReference type="NCBI Taxonomy" id="492735"/>
    <lineage>
        <taxon>Bacteria</taxon>
        <taxon>Bacillati</taxon>
        <taxon>Bacillota</taxon>
        <taxon>Bacilli</taxon>
        <taxon>Bacillales</taxon>
        <taxon>Sporolactobacillaceae</taxon>
        <taxon>Sporolactobacillus</taxon>
    </lineage>
</organism>
<reference evidence="4" key="1">
    <citation type="journal article" date="2014" name="Int. J. Syst. Evol. Microbiol.">
        <title>Complete genome sequence of Corynebacterium casei LMG S-19264T (=DSM 44701T), isolated from a smear-ripened cheese.</title>
        <authorList>
            <consortium name="US DOE Joint Genome Institute (JGI-PGF)"/>
            <person name="Walter F."/>
            <person name="Albersmeier A."/>
            <person name="Kalinowski J."/>
            <person name="Ruckert C."/>
        </authorList>
    </citation>
    <scope>NUCLEOTIDE SEQUENCE</scope>
    <source>
        <strain evidence="4">JCM 15325</strain>
    </source>
</reference>
<dbReference type="Pfam" id="PF03816">
    <property type="entry name" value="LytR_cpsA_psr"/>
    <property type="match status" value="1"/>
</dbReference>
<sequence length="334" mass="37092">MVQLNEESRLSHKKAKKSHRVLRYVLLTLAILIIGGVGYGAYAYYKLQPQNHFNHLKAIGQSSDKFKQRTGTFNLLLIGSDARPGDPAGHSDSMLLVHVNLNTHNYDILSIPRDTRVYMPGVGYTKLTSVNYMEQLNHGLKQGTTNAVGAISQLTGVPINYFAETNNWGFQDMVNAIGGINMTLPFNVTLTHPWYAEDQNKTFTAGTHALDGKIVNEIVHERYSLPGTDYGRQQLQEAALVGIAQKVGQPANVTKLPALFGSLSKYLITTNMTQDDMVSAGLSAVSDLHPQQQIHYHQIQGTDEVMYDDMLQANNDEVVLNPSQLQSLTKKYFN</sequence>
<feature type="domain" description="Cell envelope-related transcriptional attenuator" evidence="3">
    <location>
        <begin position="90"/>
        <end position="247"/>
    </location>
</feature>
<evidence type="ECO:0000256" key="1">
    <source>
        <dbReference type="ARBA" id="ARBA00006068"/>
    </source>
</evidence>
<accession>A0A917S6C2</accession>
<protein>
    <submittedName>
        <fullName evidence="4">LytR family transcriptional regulator</fullName>
    </submittedName>
</protein>
<feature type="transmembrane region" description="Helical" evidence="2">
    <location>
        <begin position="21"/>
        <end position="45"/>
    </location>
</feature>
<dbReference type="PANTHER" id="PTHR33392:SF6">
    <property type="entry name" value="POLYISOPRENYL-TEICHOIC ACID--PEPTIDOGLYCAN TEICHOIC ACID TRANSFERASE TAGU"/>
    <property type="match status" value="1"/>
</dbReference>
<dbReference type="RefSeq" id="WP_188804095.1">
    <property type="nucleotide sequence ID" value="NZ_BMOK01000013.1"/>
</dbReference>
<keyword evidence="2" id="KW-1133">Transmembrane helix</keyword>
<dbReference type="InterPro" id="IPR050922">
    <property type="entry name" value="LytR/CpsA/Psr_CW_biosynth"/>
</dbReference>
<dbReference type="Proteomes" id="UP000654670">
    <property type="component" value="Unassembled WGS sequence"/>
</dbReference>
<proteinExistence type="inferred from homology"/>
<dbReference type="EMBL" id="BMOK01000013">
    <property type="protein sequence ID" value="GGL61046.1"/>
    <property type="molecule type" value="Genomic_DNA"/>
</dbReference>
<evidence type="ECO:0000313" key="4">
    <source>
        <dbReference type="EMBL" id="GGL61046.1"/>
    </source>
</evidence>
<dbReference type="Gene3D" id="3.40.630.190">
    <property type="entry name" value="LCP protein"/>
    <property type="match status" value="1"/>
</dbReference>
<name>A0A917S6C2_9BACL</name>
<dbReference type="AlphaFoldDB" id="A0A917S6C2"/>
<dbReference type="NCBIfam" id="TIGR00350">
    <property type="entry name" value="lytR_cpsA_psr"/>
    <property type="match status" value="1"/>
</dbReference>
<comment type="similarity">
    <text evidence="1">Belongs to the LytR/CpsA/Psr (LCP) family.</text>
</comment>
<gene>
    <name evidence="4" type="ORF">GCM10007968_26280</name>
</gene>
<reference evidence="4" key="2">
    <citation type="submission" date="2020-09" db="EMBL/GenBank/DDBJ databases">
        <authorList>
            <person name="Sun Q."/>
            <person name="Ohkuma M."/>
        </authorList>
    </citation>
    <scope>NUCLEOTIDE SEQUENCE</scope>
    <source>
        <strain evidence="4">JCM 15325</strain>
    </source>
</reference>
<keyword evidence="2" id="KW-0812">Transmembrane</keyword>
<dbReference type="PANTHER" id="PTHR33392">
    <property type="entry name" value="POLYISOPRENYL-TEICHOIC ACID--PEPTIDOGLYCAN TEICHOIC ACID TRANSFERASE TAGU"/>
    <property type="match status" value="1"/>
</dbReference>
<dbReference type="InterPro" id="IPR004474">
    <property type="entry name" value="LytR_CpsA_psr"/>
</dbReference>